<dbReference type="InterPro" id="IPR016032">
    <property type="entry name" value="Sig_transdc_resp-reg_C-effctor"/>
</dbReference>
<evidence type="ECO:0000313" key="3">
    <source>
        <dbReference type="Proteomes" id="UP000622166"/>
    </source>
</evidence>
<gene>
    <name evidence="2" type="ORF">GCM10010365_52390</name>
</gene>
<feature type="domain" description="HTH luxR-type" evidence="1">
    <location>
        <begin position="191"/>
        <end position="245"/>
    </location>
</feature>
<dbReference type="SMART" id="SM00421">
    <property type="entry name" value="HTH_LUXR"/>
    <property type="match status" value="1"/>
</dbReference>
<reference evidence="2" key="2">
    <citation type="submission" date="2020-09" db="EMBL/GenBank/DDBJ databases">
        <authorList>
            <person name="Sun Q."/>
            <person name="Ohkuma M."/>
        </authorList>
    </citation>
    <scope>NUCLEOTIDE SEQUENCE</scope>
    <source>
        <strain evidence="2">JCM 4815</strain>
    </source>
</reference>
<dbReference type="InterPro" id="IPR036388">
    <property type="entry name" value="WH-like_DNA-bd_sf"/>
</dbReference>
<dbReference type="GO" id="GO:0006355">
    <property type="term" value="P:regulation of DNA-templated transcription"/>
    <property type="evidence" value="ECO:0007669"/>
    <property type="project" value="InterPro"/>
</dbReference>
<comment type="caution">
    <text evidence="2">The sequence shown here is derived from an EMBL/GenBank/DDBJ whole genome shotgun (WGS) entry which is preliminary data.</text>
</comment>
<protein>
    <recommendedName>
        <fullName evidence="1">HTH luxR-type domain-containing protein</fullName>
    </recommendedName>
</protein>
<proteinExistence type="predicted"/>
<reference evidence="2" key="1">
    <citation type="journal article" date="2014" name="Int. J. Syst. Evol. Microbiol.">
        <title>Complete genome sequence of Corynebacterium casei LMG S-19264T (=DSM 44701T), isolated from a smear-ripened cheese.</title>
        <authorList>
            <consortium name="US DOE Joint Genome Institute (JGI-PGF)"/>
            <person name="Walter F."/>
            <person name="Albersmeier A."/>
            <person name="Kalinowski J."/>
            <person name="Ruckert C."/>
        </authorList>
    </citation>
    <scope>NUCLEOTIDE SEQUENCE</scope>
    <source>
        <strain evidence="2">JCM 4815</strain>
    </source>
</reference>
<dbReference type="EMBL" id="BMVW01000012">
    <property type="protein sequence ID" value="GGZ25661.1"/>
    <property type="molecule type" value="Genomic_DNA"/>
</dbReference>
<dbReference type="Gene3D" id="1.10.10.10">
    <property type="entry name" value="Winged helix-like DNA-binding domain superfamily/Winged helix DNA-binding domain"/>
    <property type="match status" value="1"/>
</dbReference>
<evidence type="ECO:0000259" key="1">
    <source>
        <dbReference type="SMART" id="SM00421"/>
    </source>
</evidence>
<accession>A0A918PWT2</accession>
<dbReference type="AlphaFoldDB" id="A0A918PWT2"/>
<organism evidence="2 3">
    <name type="scientific">Streptomyces poonensis</name>
    <dbReference type="NCBI Taxonomy" id="68255"/>
    <lineage>
        <taxon>Bacteria</taxon>
        <taxon>Bacillati</taxon>
        <taxon>Actinomycetota</taxon>
        <taxon>Actinomycetes</taxon>
        <taxon>Kitasatosporales</taxon>
        <taxon>Streptomycetaceae</taxon>
        <taxon>Streptomyces</taxon>
    </lineage>
</organism>
<name>A0A918PWT2_9ACTN</name>
<sequence>MGEDDVSNGGDDELEHSLLQIRTLIESTVALHRNRNLQQSLITNLDNDYNFVLDEAQRLILSASRSIDIVHARRLGSDERSERSERDLIYGAREQVGVRLLTSPALLDEDYVREQLGKERPVSVRIARVPPLQAMIVDGSTALVVADSAVGRRASLIRVPEVLNTLQTLFENVWVRAVPAGERTMFGDRYRASLARQILGALQAGVTDEVAARDLAISVRTYRRHVAEIMSLLGANSRFQAGVRAAELGLLPPAAGPGTERGGPVAIS</sequence>
<dbReference type="Proteomes" id="UP000622166">
    <property type="component" value="Unassembled WGS sequence"/>
</dbReference>
<dbReference type="SUPFAM" id="SSF46894">
    <property type="entry name" value="C-terminal effector domain of the bipartite response regulators"/>
    <property type="match status" value="1"/>
</dbReference>
<dbReference type="GO" id="GO:0003677">
    <property type="term" value="F:DNA binding"/>
    <property type="evidence" value="ECO:0007669"/>
    <property type="project" value="InterPro"/>
</dbReference>
<keyword evidence="3" id="KW-1185">Reference proteome</keyword>
<evidence type="ECO:0000313" key="2">
    <source>
        <dbReference type="EMBL" id="GGZ25661.1"/>
    </source>
</evidence>
<dbReference type="InterPro" id="IPR000792">
    <property type="entry name" value="Tscrpt_reg_LuxR_C"/>
</dbReference>